<dbReference type="EMBL" id="ABJB011051743">
    <property type="status" value="NOT_ANNOTATED_CDS"/>
    <property type="molecule type" value="Genomic_DNA"/>
</dbReference>
<feature type="transmembrane region" description="Helical" evidence="1">
    <location>
        <begin position="17"/>
        <end position="38"/>
    </location>
</feature>
<evidence type="ECO:0000256" key="1">
    <source>
        <dbReference type="SAM" id="Phobius"/>
    </source>
</evidence>
<keyword evidence="1" id="KW-1133">Transmembrane helix</keyword>
<reference evidence="3" key="2">
    <citation type="submission" date="2020-05" db="UniProtKB">
        <authorList>
            <consortium name="EnsemblMetazoa"/>
        </authorList>
    </citation>
    <scope>IDENTIFICATION</scope>
    <source>
        <strain evidence="3">wikel</strain>
    </source>
</reference>
<gene>
    <name evidence="2" type="ORF">IscW_ISCW023095</name>
</gene>
<protein>
    <submittedName>
        <fullName evidence="2 3">Uncharacterized protein</fullName>
    </submittedName>
</protein>
<dbReference type="InParanoid" id="B7QGU4"/>
<evidence type="ECO:0000313" key="4">
    <source>
        <dbReference type="Proteomes" id="UP000001555"/>
    </source>
</evidence>
<dbReference type="AlphaFoldDB" id="B7QGU4"/>
<dbReference type="VEuPathDB" id="VectorBase:ISCI023095"/>
<keyword evidence="1" id="KW-0472">Membrane</keyword>
<dbReference type="Proteomes" id="UP000001555">
    <property type="component" value="Unassembled WGS sequence"/>
</dbReference>
<dbReference type="EnsemblMetazoa" id="ISCW023095-RA">
    <property type="protein sequence ID" value="ISCW023095-PA"/>
    <property type="gene ID" value="ISCW023095"/>
</dbReference>
<keyword evidence="4" id="KW-1185">Reference proteome</keyword>
<evidence type="ECO:0000313" key="3">
    <source>
        <dbReference type="EnsemblMetazoa" id="ISCW023095-PA"/>
    </source>
</evidence>
<keyword evidence="1" id="KW-0812">Transmembrane</keyword>
<dbReference type="EMBL" id="DS934743">
    <property type="protein sequence ID" value="EEC18066.1"/>
    <property type="molecule type" value="Genomic_DNA"/>
</dbReference>
<dbReference type="VEuPathDB" id="VectorBase:ISCW023095"/>
<organism>
    <name type="scientific">Ixodes scapularis</name>
    <name type="common">Black-legged tick</name>
    <name type="synonym">Deer tick</name>
    <dbReference type="NCBI Taxonomy" id="6945"/>
    <lineage>
        <taxon>Eukaryota</taxon>
        <taxon>Metazoa</taxon>
        <taxon>Ecdysozoa</taxon>
        <taxon>Arthropoda</taxon>
        <taxon>Chelicerata</taxon>
        <taxon>Arachnida</taxon>
        <taxon>Acari</taxon>
        <taxon>Parasitiformes</taxon>
        <taxon>Ixodida</taxon>
        <taxon>Ixodoidea</taxon>
        <taxon>Ixodidae</taxon>
        <taxon>Ixodinae</taxon>
        <taxon>Ixodes</taxon>
    </lineage>
</organism>
<evidence type="ECO:0000313" key="2">
    <source>
        <dbReference type="EMBL" id="EEC18066.1"/>
    </source>
</evidence>
<sequence length="60" mass="6552">MHHCATLTAMVMKMGNLIFHIAVFNSVTGGLKIGTVGYSRSSSRRYCADGMVYISRPLSI</sequence>
<proteinExistence type="predicted"/>
<dbReference type="HOGENOM" id="CLU_2944271_0_0_1"/>
<dbReference type="PaxDb" id="6945-B7QGU4"/>
<reference evidence="2 4" key="1">
    <citation type="submission" date="2008-03" db="EMBL/GenBank/DDBJ databases">
        <title>Annotation of Ixodes scapularis.</title>
        <authorList>
            <consortium name="Ixodes scapularis Genome Project Consortium"/>
            <person name="Caler E."/>
            <person name="Hannick L.I."/>
            <person name="Bidwell S."/>
            <person name="Joardar V."/>
            <person name="Thiagarajan M."/>
            <person name="Amedeo P."/>
            <person name="Galinsky K.J."/>
            <person name="Schobel S."/>
            <person name="Inman J."/>
            <person name="Hostetler J."/>
            <person name="Miller J."/>
            <person name="Hammond M."/>
            <person name="Megy K."/>
            <person name="Lawson D."/>
            <person name="Kodira C."/>
            <person name="Sutton G."/>
            <person name="Meyer J."/>
            <person name="Hill C.A."/>
            <person name="Birren B."/>
            <person name="Nene V."/>
            <person name="Collins F."/>
            <person name="Alarcon-Chaidez F."/>
            <person name="Wikel S."/>
            <person name="Strausberg R."/>
        </authorList>
    </citation>
    <scope>NUCLEOTIDE SEQUENCE [LARGE SCALE GENOMIC DNA]</scope>
    <source>
        <strain evidence="4">Wikel</strain>
        <strain evidence="2">Wikel colony</strain>
    </source>
</reference>
<accession>B7QGU4</accession>
<name>B7QGU4_IXOSC</name>